<accession>A0A2W1K7D1</accession>
<evidence type="ECO:0000256" key="2">
    <source>
        <dbReference type="ARBA" id="ARBA00006458"/>
    </source>
</evidence>
<gene>
    <name evidence="10" type="primary">psaK_1</name>
    <name evidence="9" type="synonym">psaK</name>
    <name evidence="10" type="ORF">C1752_00143</name>
</gene>
<dbReference type="GO" id="GO:0009522">
    <property type="term" value="C:photosystem I"/>
    <property type="evidence" value="ECO:0007669"/>
    <property type="project" value="UniProtKB-KW"/>
</dbReference>
<evidence type="ECO:0000256" key="4">
    <source>
        <dbReference type="ARBA" id="ARBA00022692"/>
    </source>
</evidence>
<dbReference type="AlphaFoldDB" id="A0A2W1K7D1"/>
<reference evidence="10 11" key="1">
    <citation type="journal article" date="2018" name="Sci. Rep.">
        <title>A novel species of the marine cyanobacterium Acaryochloris with a unique pigment content and lifestyle.</title>
        <authorList>
            <person name="Partensky F."/>
            <person name="Six C."/>
            <person name="Ratin M."/>
            <person name="Garczarek L."/>
            <person name="Vaulot D."/>
            <person name="Probert I."/>
            <person name="Calteau A."/>
            <person name="Gourvil P."/>
            <person name="Marie D."/>
            <person name="Grebert T."/>
            <person name="Bouchier C."/>
            <person name="Le Panse S."/>
            <person name="Gachenot M."/>
            <person name="Rodriguez F."/>
            <person name="Garrido J.L."/>
        </authorList>
    </citation>
    <scope>NUCLEOTIDE SEQUENCE [LARGE SCALE GENOMIC DNA]</scope>
    <source>
        <strain evidence="10 11">RCC1774</strain>
    </source>
</reference>
<dbReference type="RefSeq" id="WP_110984133.1">
    <property type="nucleotide sequence ID" value="NZ_CAWNWM010000001.1"/>
</dbReference>
<evidence type="ECO:0000313" key="10">
    <source>
        <dbReference type="EMBL" id="PZD75491.1"/>
    </source>
</evidence>
<protein>
    <recommendedName>
        <fullName evidence="9">Photosystem I reaction center subunit PsaK</fullName>
    </recommendedName>
    <alternativeName>
        <fullName evidence="9">Photosystem I subunit X</fullName>
    </alternativeName>
</protein>
<evidence type="ECO:0000256" key="3">
    <source>
        <dbReference type="ARBA" id="ARBA00022531"/>
    </source>
</evidence>
<dbReference type="GO" id="GO:0031676">
    <property type="term" value="C:plasma membrane-derived thylakoid membrane"/>
    <property type="evidence" value="ECO:0007669"/>
    <property type="project" value="UniProtKB-SubCell"/>
</dbReference>
<proteinExistence type="inferred from homology"/>
<keyword evidence="8 9" id="KW-0472">Membrane</keyword>
<evidence type="ECO:0000256" key="1">
    <source>
        <dbReference type="ARBA" id="ARBA00004141"/>
    </source>
</evidence>
<evidence type="ECO:0000313" key="11">
    <source>
        <dbReference type="Proteomes" id="UP000248857"/>
    </source>
</evidence>
<dbReference type="OrthoDB" id="561382at2"/>
<dbReference type="NCBIfam" id="TIGR03049">
    <property type="entry name" value="PS_I_psaK"/>
    <property type="match status" value="1"/>
</dbReference>
<dbReference type="Gene3D" id="1.20.860.20">
    <property type="entry name" value="Photosystem I PsaK, reaction centre"/>
    <property type="match status" value="1"/>
</dbReference>
<dbReference type="SUPFAM" id="SSF81563">
    <property type="entry name" value="Photosystem I reaction center subunit X, PsaK"/>
    <property type="match status" value="1"/>
</dbReference>
<keyword evidence="6 9" id="KW-1133">Transmembrane helix</keyword>
<dbReference type="HAMAP" id="MF_00474">
    <property type="entry name" value="PSI_PsaK"/>
    <property type="match status" value="1"/>
</dbReference>
<dbReference type="GO" id="GO:0015979">
    <property type="term" value="P:photosynthesis"/>
    <property type="evidence" value="ECO:0007669"/>
    <property type="project" value="UniProtKB-UniRule"/>
</dbReference>
<dbReference type="InterPro" id="IPR000549">
    <property type="entry name" value="PSI_PsaG/PsaK"/>
</dbReference>
<keyword evidence="3 9" id="KW-0602">Photosynthesis</keyword>
<keyword evidence="7 9" id="KW-0793">Thylakoid</keyword>
<keyword evidence="4 9" id="KW-0812">Transmembrane</keyword>
<dbReference type="EMBL" id="PQWO01000001">
    <property type="protein sequence ID" value="PZD75491.1"/>
    <property type="molecule type" value="Genomic_DNA"/>
</dbReference>
<keyword evidence="11" id="KW-1185">Reference proteome</keyword>
<feature type="transmembrane region" description="Helical" evidence="9">
    <location>
        <begin position="12"/>
        <end position="37"/>
    </location>
</feature>
<dbReference type="Proteomes" id="UP000248857">
    <property type="component" value="Unassembled WGS sequence"/>
</dbReference>
<dbReference type="InterPro" id="IPR037101">
    <property type="entry name" value="PSI_PsaK_bact"/>
</dbReference>
<dbReference type="InterPro" id="IPR035982">
    <property type="entry name" value="PSI_centre_PsaK_sf"/>
</dbReference>
<dbReference type="Pfam" id="PF01241">
    <property type="entry name" value="PSI_PSAK"/>
    <property type="match status" value="1"/>
</dbReference>
<evidence type="ECO:0000256" key="7">
    <source>
        <dbReference type="ARBA" id="ARBA00023078"/>
    </source>
</evidence>
<evidence type="ECO:0000256" key="6">
    <source>
        <dbReference type="ARBA" id="ARBA00022989"/>
    </source>
</evidence>
<organism evidence="10 11">
    <name type="scientific">Acaryochloris thomasi RCC1774</name>
    <dbReference type="NCBI Taxonomy" id="1764569"/>
    <lineage>
        <taxon>Bacteria</taxon>
        <taxon>Bacillati</taxon>
        <taxon>Cyanobacteriota</taxon>
        <taxon>Cyanophyceae</taxon>
        <taxon>Acaryochloridales</taxon>
        <taxon>Acaryochloridaceae</taxon>
        <taxon>Acaryochloris</taxon>
        <taxon>Acaryochloris thomasi</taxon>
    </lineage>
</organism>
<sequence>MNLILLTTFPEYHWTFNTGVLMIVCNLLAIAIGRYAIQNQGVGPELPGPPVPDILKGFGWPEFLATTCFGHLLGVGMILGLRAAGGL</sequence>
<comment type="caution">
    <text evidence="10">The sequence shown here is derived from an EMBL/GenBank/DDBJ whole genome shotgun (WGS) entry which is preliminary data.</text>
</comment>
<feature type="transmembrane region" description="Helical" evidence="9">
    <location>
        <begin position="57"/>
        <end position="81"/>
    </location>
</feature>
<comment type="subcellular location">
    <subcellularLocation>
        <location evidence="9">Cellular thylakoid membrane</location>
        <topology evidence="9">Multi-pass membrane protein</topology>
    </subcellularLocation>
    <subcellularLocation>
        <location evidence="1">Membrane</location>
        <topology evidence="1">Multi-pass membrane protein</topology>
    </subcellularLocation>
</comment>
<keyword evidence="5 9" id="KW-0603">Photosystem I</keyword>
<comment type="similarity">
    <text evidence="2 9">Belongs to the PsaG/PsaK family.</text>
</comment>
<name>A0A2W1K7D1_9CYAN</name>
<evidence type="ECO:0000256" key="8">
    <source>
        <dbReference type="ARBA" id="ARBA00023136"/>
    </source>
</evidence>
<evidence type="ECO:0000256" key="9">
    <source>
        <dbReference type="HAMAP-Rule" id="MF_00474"/>
    </source>
</evidence>
<evidence type="ECO:0000256" key="5">
    <source>
        <dbReference type="ARBA" id="ARBA00022836"/>
    </source>
</evidence>
<dbReference type="InterPro" id="IPR017492">
    <property type="entry name" value="PSI_PsaK"/>
</dbReference>